<protein>
    <recommendedName>
        <fullName evidence="3">ASCH domain protein</fullName>
    </recommendedName>
</protein>
<dbReference type="InterPro" id="IPR015947">
    <property type="entry name" value="PUA-like_sf"/>
</dbReference>
<sequence length="106" mass="12366">MNGNKLFDFRKVRCREDVDKIIIYATSPVMQVVGEAQVMEIIVDEPEQVWQITSEYAGITKVFYDQYFHNKERAVAYRLGNVKKYSKPRSLSDFGLNFAPQSFVYV</sequence>
<dbReference type="Gene3D" id="2.30.130.30">
    <property type="entry name" value="Hypothetical protein"/>
    <property type="match status" value="1"/>
</dbReference>
<dbReference type="AlphaFoldDB" id="A0A4Y7RAH3"/>
<name>A0A4Y7RAH3_9FIRM</name>
<dbReference type="SUPFAM" id="SSF88697">
    <property type="entry name" value="PUA domain-like"/>
    <property type="match status" value="1"/>
</dbReference>
<accession>A0A4Y7RAH3</accession>
<reference evidence="1 2" key="1">
    <citation type="journal article" date="2018" name="Environ. Microbiol.">
        <title>Novel energy conservation strategies and behaviour of Pelotomaculum schinkii driving syntrophic propionate catabolism.</title>
        <authorList>
            <person name="Hidalgo-Ahumada C.A.P."/>
            <person name="Nobu M.K."/>
            <person name="Narihiro T."/>
            <person name="Tamaki H."/>
            <person name="Liu W.T."/>
            <person name="Kamagata Y."/>
            <person name="Stams A.J.M."/>
            <person name="Imachi H."/>
            <person name="Sousa D.Z."/>
        </authorList>
    </citation>
    <scope>NUCLEOTIDE SEQUENCE [LARGE SCALE GENOMIC DNA]</scope>
    <source>
        <strain evidence="1 2">HH</strain>
    </source>
</reference>
<dbReference type="RefSeq" id="WP_243124113.1">
    <property type="nucleotide sequence ID" value="NZ_QFGA01000002.1"/>
</dbReference>
<proteinExistence type="predicted"/>
<dbReference type="Proteomes" id="UP000298324">
    <property type="component" value="Unassembled WGS sequence"/>
</dbReference>
<comment type="caution">
    <text evidence="1">The sequence shown here is derived from an EMBL/GenBank/DDBJ whole genome shotgun (WGS) entry which is preliminary data.</text>
</comment>
<gene>
    <name evidence="1" type="ORF">Psch_02702</name>
</gene>
<dbReference type="EMBL" id="QFGA01000002">
    <property type="protein sequence ID" value="TEB05661.1"/>
    <property type="molecule type" value="Genomic_DNA"/>
</dbReference>
<evidence type="ECO:0000313" key="2">
    <source>
        <dbReference type="Proteomes" id="UP000298324"/>
    </source>
</evidence>
<keyword evidence="2" id="KW-1185">Reference proteome</keyword>
<organism evidence="1 2">
    <name type="scientific">Pelotomaculum schinkii</name>
    <dbReference type="NCBI Taxonomy" id="78350"/>
    <lineage>
        <taxon>Bacteria</taxon>
        <taxon>Bacillati</taxon>
        <taxon>Bacillota</taxon>
        <taxon>Clostridia</taxon>
        <taxon>Eubacteriales</taxon>
        <taxon>Desulfotomaculaceae</taxon>
        <taxon>Pelotomaculum</taxon>
    </lineage>
</organism>
<evidence type="ECO:0008006" key="3">
    <source>
        <dbReference type="Google" id="ProtNLM"/>
    </source>
</evidence>
<evidence type="ECO:0000313" key="1">
    <source>
        <dbReference type="EMBL" id="TEB05661.1"/>
    </source>
</evidence>